<reference evidence="3 4" key="1">
    <citation type="submission" date="2020-07" db="EMBL/GenBank/DDBJ databases">
        <title>Genomic Encyclopedia of Type Strains, Phase IV (KMG-V): Genome sequencing to study the core and pangenomes of soil and plant-associated prokaryotes.</title>
        <authorList>
            <person name="Whitman W."/>
        </authorList>
    </citation>
    <scope>NUCLEOTIDE SEQUENCE [LARGE SCALE GENOMIC DNA]</scope>
    <source>
        <strain evidence="3 4">M8UP22</strain>
    </source>
</reference>
<feature type="region of interest" description="Disordered" evidence="1">
    <location>
        <begin position="727"/>
        <end position="761"/>
    </location>
</feature>
<dbReference type="InterPro" id="IPR032639">
    <property type="entry name" value="Tex_YqgF"/>
</dbReference>
<dbReference type="GO" id="GO:0005737">
    <property type="term" value="C:cytoplasm"/>
    <property type="evidence" value="ECO:0007669"/>
    <property type="project" value="UniProtKB-ARBA"/>
</dbReference>
<dbReference type="FunFam" id="1.10.150.310:FF:000002">
    <property type="entry name" value="Putative transcription modulator/accessory protein"/>
    <property type="match status" value="1"/>
</dbReference>
<dbReference type="PROSITE" id="PS50126">
    <property type="entry name" value="S1"/>
    <property type="match status" value="1"/>
</dbReference>
<dbReference type="InterPro" id="IPR023319">
    <property type="entry name" value="Tex-like_HTH_dom_sf"/>
</dbReference>
<dbReference type="SUPFAM" id="SSF158832">
    <property type="entry name" value="Tex N-terminal region-like"/>
    <property type="match status" value="1"/>
</dbReference>
<protein>
    <recommendedName>
        <fullName evidence="2">S1 motif domain-containing protein</fullName>
    </recommendedName>
</protein>
<dbReference type="Gene3D" id="1.10.3500.10">
    <property type="entry name" value="Tex N-terminal region-like"/>
    <property type="match status" value="1"/>
</dbReference>
<dbReference type="EMBL" id="JACCCU010000002">
    <property type="protein sequence ID" value="NYF90706.1"/>
    <property type="molecule type" value="Genomic_DNA"/>
</dbReference>
<evidence type="ECO:0000313" key="3">
    <source>
        <dbReference type="EMBL" id="NYF90706.1"/>
    </source>
</evidence>
<dbReference type="AlphaFoldDB" id="A0A852VMA9"/>
<dbReference type="GO" id="GO:0006139">
    <property type="term" value="P:nucleobase-containing compound metabolic process"/>
    <property type="evidence" value="ECO:0007669"/>
    <property type="project" value="InterPro"/>
</dbReference>
<dbReference type="FunFam" id="3.30.420.140:FF:000001">
    <property type="entry name" value="RNA-binding transcriptional accessory protein"/>
    <property type="match status" value="1"/>
</dbReference>
<dbReference type="InterPro" id="IPR012337">
    <property type="entry name" value="RNaseH-like_sf"/>
</dbReference>
<dbReference type="SMART" id="SM00316">
    <property type="entry name" value="S1"/>
    <property type="match status" value="1"/>
</dbReference>
<sequence length="790" mass="87057">MARQAMTDASVLPPQILLHIAQTLNLPMHGLVAVITLLDEGGTVPFIARYRKEATGNLDEVQIRDIEEKLAYFRDLAARRATILASITEQGKLNDELKVRIEATLDKSELEDLYLPYRPKRRTKAAIAREKGLEPLALYLWEQTIADEPLSLMAPRFVDGEKGVASVEEALEGARHIVAEMISESADLRKAVRALMFDEGVVVSRKAMDAVDEQEKFKMYYEYREAVKTIPSHRMLAIRRGESENVLYFLIELESARALNVLRHGVLRGQGDWTPQLELAVEDCWSRLLNSSIQGELRLELKKRSDLDAIQVFRENLHHLLLAPPAGPISVLGIDPGQRTGCKIAVVDETGKFLANDVLYLHTSKGAAEAAGKTLEALVVKHQVRAIAIGNGTASRETDAFVREFLRERGLENIFSVTVSESGASIYSASDVARQEFPDLDLTVRGAISIARRLQDPLSELVKVDPKSIGVGQYQHDVDQRQLQQSLETVIESCVNRVGVDLNTSSWTLLRYVSGVTERTALNIVSYRNEHGRFRSRTQLMKVPGIGAKTFEQAAGFLRIRDGENPLDMTAVHPESYAVVEQIAASLKSPVEELIKSPQLLEKVDKSAVSAGSFTLNDILEELKKPGRDPRDKFVAPSFNESVRELSDVMAEMVLEGVVTNVTKFGAFVDIGVHQDGLVHISELSVKFIKDPSEAVKAGQIVKVKVLSVDAKTKRIALSIKALHERGPRGVRPADGGARGGSSSKEQGLKGQGRPTVKTQVQVNARAVAPAKAPISFDDKLAMLSSKWKG</sequence>
<dbReference type="Pfam" id="PF16921">
    <property type="entry name" value="Tex_YqgF"/>
    <property type="match status" value="1"/>
</dbReference>
<evidence type="ECO:0000256" key="1">
    <source>
        <dbReference type="SAM" id="MobiDB-lite"/>
    </source>
</evidence>
<dbReference type="InterPro" id="IPR023323">
    <property type="entry name" value="Tex-like_dom_sf"/>
</dbReference>
<dbReference type="InterPro" id="IPR055179">
    <property type="entry name" value="Tex-like_central_region"/>
</dbReference>
<dbReference type="InterPro" id="IPR050437">
    <property type="entry name" value="Ribos_protein_bS1-like"/>
</dbReference>
<comment type="caution">
    <text evidence="3">The sequence shown here is derived from an EMBL/GenBank/DDBJ whole genome shotgun (WGS) entry which is preliminary data.</text>
</comment>
<dbReference type="Gene3D" id="1.10.150.310">
    <property type="entry name" value="Tex RuvX-like domain-like"/>
    <property type="match status" value="1"/>
</dbReference>
<gene>
    <name evidence="3" type="ORF">HDF08_002808</name>
</gene>
<dbReference type="SUPFAM" id="SSF50249">
    <property type="entry name" value="Nucleic acid-binding proteins"/>
    <property type="match status" value="1"/>
</dbReference>
<dbReference type="InterPro" id="IPR018974">
    <property type="entry name" value="Tex-like_N"/>
</dbReference>
<dbReference type="Gene3D" id="2.40.50.140">
    <property type="entry name" value="Nucleic acid-binding proteins"/>
    <property type="match status" value="1"/>
</dbReference>
<dbReference type="Pfam" id="PF17674">
    <property type="entry name" value="HHH_9"/>
    <property type="match status" value="1"/>
</dbReference>
<dbReference type="CDD" id="cd05685">
    <property type="entry name" value="S1_Tex"/>
    <property type="match status" value="1"/>
</dbReference>
<organism evidence="3 4">
    <name type="scientific">Tunturiibacter lichenicola</name>
    <dbReference type="NCBI Taxonomy" id="2051959"/>
    <lineage>
        <taxon>Bacteria</taxon>
        <taxon>Pseudomonadati</taxon>
        <taxon>Acidobacteriota</taxon>
        <taxon>Terriglobia</taxon>
        <taxon>Terriglobales</taxon>
        <taxon>Acidobacteriaceae</taxon>
        <taxon>Tunturiibacter</taxon>
    </lineage>
</organism>
<dbReference type="Gene3D" id="1.10.10.650">
    <property type="entry name" value="RuvA domain 2-like"/>
    <property type="match status" value="1"/>
</dbReference>
<dbReference type="Gene3D" id="3.30.420.140">
    <property type="entry name" value="YqgF/RNase H-like domain"/>
    <property type="match status" value="1"/>
</dbReference>
<dbReference type="SUPFAM" id="SSF53098">
    <property type="entry name" value="Ribonuclease H-like"/>
    <property type="match status" value="1"/>
</dbReference>
<dbReference type="GO" id="GO:0003729">
    <property type="term" value="F:mRNA binding"/>
    <property type="evidence" value="ECO:0007669"/>
    <property type="project" value="UniProtKB-ARBA"/>
</dbReference>
<dbReference type="Pfam" id="PF22706">
    <property type="entry name" value="Tex_central_region"/>
    <property type="match status" value="1"/>
</dbReference>
<dbReference type="Proteomes" id="UP000564385">
    <property type="component" value="Unassembled WGS sequence"/>
</dbReference>
<name>A0A852VMA9_9BACT</name>
<dbReference type="PANTHER" id="PTHR10724">
    <property type="entry name" value="30S RIBOSOMAL PROTEIN S1"/>
    <property type="match status" value="1"/>
</dbReference>
<dbReference type="GO" id="GO:0003735">
    <property type="term" value="F:structural constituent of ribosome"/>
    <property type="evidence" value="ECO:0007669"/>
    <property type="project" value="TreeGrafter"/>
</dbReference>
<dbReference type="FunFam" id="2.40.50.140:FF:000051">
    <property type="entry name" value="RNA-binding transcriptional accessory protein"/>
    <property type="match status" value="1"/>
</dbReference>
<dbReference type="GO" id="GO:0006412">
    <property type="term" value="P:translation"/>
    <property type="evidence" value="ECO:0007669"/>
    <property type="project" value="TreeGrafter"/>
</dbReference>
<feature type="domain" description="S1 motif" evidence="2">
    <location>
        <begin position="652"/>
        <end position="721"/>
    </location>
</feature>
<proteinExistence type="predicted"/>
<dbReference type="InterPro" id="IPR012340">
    <property type="entry name" value="NA-bd_OB-fold"/>
</dbReference>
<dbReference type="InterPro" id="IPR010994">
    <property type="entry name" value="RuvA_2-like"/>
</dbReference>
<dbReference type="InterPro" id="IPR003029">
    <property type="entry name" value="S1_domain"/>
</dbReference>
<dbReference type="InterPro" id="IPR006641">
    <property type="entry name" value="YqgF/RNaseH-like_dom"/>
</dbReference>
<dbReference type="SMART" id="SM00732">
    <property type="entry name" value="YqgFc"/>
    <property type="match status" value="1"/>
</dbReference>
<dbReference type="FunFam" id="1.10.10.650:FF:000001">
    <property type="entry name" value="S1 RNA-binding domain 1"/>
    <property type="match status" value="1"/>
</dbReference>
<evidence type="ECO:0000259" key="2">
    <source>
        <dbReference type="PROSITE" id="PS50126"/>
    </source>
</evidence>
<accession>A0A852VMA9</accession>
<evidence type="ECO:0000313" key="4">
    <source>
        <dbReference type="Proteomes" id="UP000564385"/>
    </source>
</evidence>
<dbReference type="PANTHER" id="PTHR10724:SF10">
    <property type="entry name" value="S1 RNA-BINDING DOMAIN-CONTAINING PROTEIN 1"/>
    <property type="match status" value="1"/>
</dbReference>
<dbReference type="InterPro" id="IPR044146">
    <property type="entry name" value="S1_Tex"/>
</dbReference>
<dbReference type="Pfam" id="PF12836">
    <property type="entry name" value="HHH_3"/>
    <property type="match status" value="1"/>
</dbReference>
<dbReference type="Pfam" id="PF00575">
    <property type="entry name" value="S1"/>
    <property type="match status" value="1"/>
</dbReference>
<dbReference type="SUPFAM" id="SSF47781">
    <property type="entry name" value="RuvA domain 2-like"/>
    <property type="match status" value="2"/>
</dbReference>
<dbReference type="InterPro" id="IPR041692">
    <property type="entry name" value="HHH_9"/>
</dbReference>
<dbReference type="Pfam" id="PF09371">
    <property type="entry name" value="Tex_N"/>
    <property type="match status" value="1"/>
</dbReference>
<dbReference type="InterPro" id="IPR037027">
    <property type="entry name" value="YqgF/RNaseH-like_dom_sf"/>
</dbReference>